<organism evidence="1 2">
    <name type="scientific">Diatrype stigma</name>
    <dbReference type="NCBI Taxonomy" id="117547"/>
    <lineage>
        <taxon>Eukaryota</taxon>
        <taxon>Fungi</taxon>
        <taxon>Dikarya</taxon>
        <taxon>Ascomycota</taxon>
        <taxon>Pezizomycotina</taxon>
        <taxon>Sordariomycetes</taxon>
        <taxon>Xylariomycetidae</taxon>
        <taxon>Xylariales</taxon>
        <taxon>Diatrypaceae</taxon>
        <taxon>Diatrype</taxon>
    </lineage>
</organism>
<reference evidence="1 2" key="1">
    <citation type="submission" date="2024-02" db="EMBL/GenBank/DDBJ databases">
        <title>De novo assembly and annotation of 12 fungi associated with fruit tree decline syndrome in Ontario, Canada.</title>
        <authorList>
            <person name="Sulman M."/>
            <person name="Ellouze W."/>
            <person name="Ilyukhin E."/>
        </authorList>
    </citation>
    <scope>NUCLEOTIDE SEQUENCE [LARGE SCALE GENOMIC DNA]</scope>
    <source>
        <strain evidence="1 2">M11/M66-122</strain>
    </source>
</reference>
<dbReference type="Proteomes" id="UP001320420">
    <property type="component" value="Unassembled WGS sequence"/>
</dbReference>
<dbReference type="EMBL" id="JAKJXP020000152">
    <property type="protein sequence ID" value="KAK7741939.1"/>
    <property type="molecule type" value="Genomic_DNA"/>
</dbReference>
<gene>
    <name evidence="1" type="ORF">SLS62_010874</name>
</gene>
<keyword evidence="2" id="KW-1185">Reference proteome</keyword>
<name>A0AAN9YH76_9PEZI</name>
<accession>A0AAN9YH76</accession>
<evidence type="ECO:0000313" key="1">
    <source>
        <dbReference type="EMBL" id="KAK7741939.1"/>
    </source>
</evidence>
<proteinExistence type="predicted"/>
<sequence>MHSAAFLPGVTLADFGQDCKPACQPPEECTWHCKYDCGPTLDETVCTACIYLTIEGSHCTSLKIDGSDKIGKEMCDACWSKCHNSNEDICTSYPVPTATATATATGLPRASGFMRDIFS</sequence>
<protein>
    <submittedName>
        <fullName evidence="1">Uncharacterized protein</fullName>
    </submittedName>
</protein>
<evidence type="ECO:0000313" key="2">
    <source>
        <dbReference type="Proteomes" id="UP001320420"/>
    </source>
</evidence>
<comment type="caution">
    <text evidence="1">The sequence shown here is derived from an EMBL/GenBank/DDBJ whole genome shotgun (WGS) entry which is preliminary data.</text>
</comment>
<dbReference type="AlphaFoldDB" id="A0AAN9YH76"/>